<protein>
    <submittedName>
        <fullName evidence="3">Glutathione S-transferase</fullName>
    </submittedName>
</protein>
<dbReference type="Pfam" id="PF02798">
    <property type="entry name" value="GST_N"/>
    <property type="match status" value="1"/>
</dbReference>
<comment type="caution">
    <text evidence="3">The sequence shown here is derived from an EMBL/GenBank/DDBJ whole genome shotgun (WGS) entry which is preliminary data.</text>
</comment>
<dbReference type="InterPro" id="IPR040079">
    <property type="entry name" value="Glutathione_S-Trfase"/>
</dbReference>
<keyword evidence="4" id="KW-1185">Reference proteome</keyword>
<dbReference type="InterPro" id="IPR010987">
    <property type="entry name" value="Glutathione-S-Trfase_C-like"/>
</dbReference>
<dbReference type="Pfam" id="PF14497">
    <property type="entry name" value="GST_C_3"/>
    <property type="match status" value="1"/>
</dbReference>
<dbReference type="Gene3D" id="3.40.30.10">
    <property type="entry name" value="Glutaredoxin"/>
    <property type="match status" value="1"/>
</dbReference>
<evidence type="ECO:0000259" key="1">
    <source>
        <dbReference type="PROSITE" id="PS50404"/>
    </source>
</evidence>
<feature type="domain" description="GST N-terminal" evidence="1">
    <location>
        <begin position="1"/>
        <end position="81"/>
    </location>
</feature>
<accession>A0ABP7ME71</accession>
<dbReference type="EMBL" id="BAABBN010000004">
    <property type="protein sequence ID" value="GAA3918370.1"/>
    <property type="molecule type" value="Genomic_DNA"/>
</dbReference>
<gene>
    <name evidence="3" type="ORF">GCM10022277_11990</name>
</gene>
<dbReference type="InterPro" id="IPR004045">
    <property type="entry name" value="Glutathione_S-Trfase_N"/>
</dbReference>
<dbReference type="SUPFAM" id="SSF52833">
    <property type="entry name" value="Thioredoxin-like"/>
    <property type="match status" value="1"/>
</dbReference>
<dbReference type="SFLD" id="SFLDG01150">
    <property type="entry name" value="Main.1:_Beta-like"/>
    <property type="match status" value="1"/>
</dbReference>
<dbReference type="SUPFAM" id="SSF47616">
    <property type="entry name" value="GST C-terminal domain-like"/>
    <property type="match status" value="1"/>
</dbReference>
<dbReference type="Proteomes" id="UP001501565">
    <property type="component" value="Unassembled WGS sequence"/>
</dbReference>
<organism evidence="3 4">
    <name type="scientific">Litoribacillus peritrichatus</name>
    <dbReference type="NCBI Taxonomy" id="718191"/>
    <lineage>
        <taxon>Bacteria</taxon>
        <taxon>Pseudomonadati</taxon>
        <taxon>Pseudomonadota</taxon>
        <taxon>Gammaproteobacteria</taxon>
        <taxon>Oceanospirillales</taxon>
        <taxon>Oceanospirillaceae</taxon>
        <taxon>Litoribacillus</taxon>
    </lineage>
</organism>
<evidence type="ECO:0000313" key="3">
    <source>
        <dbReference type="EMBL" id="GAA3918370.1"/>
    </source>
</evidence>
<evidence type="ECO:0000259" key="2">
    <source>
        <dbReference type="PROSITE" id="PS50405"/>
    </source>
</evidence>
<dbReference type="CDD" id="cd03046">
    <property type="entry name" value="GST_N_GTT1_like"/>
    <property type="match status" value="1"/>
</dbReference>
<dbReference type="SFLD" id="SFLDS00019">
    <property type="entry name" value="Glutathione_Transferase_(cytos"/>
    <property type="match status" value="1"/>
</dbReference>
<dbReference type="Gene3D" id="1.20.1050.10">
    <property type="match status" value="1"/>
</dbReference>
<dbReference type="InterPro" id="IPR004046">
    <property type="entry name" value="GST_C"/>
</dbReference>
<dbReference type="InterPro" id="IPR036282">
    <property type="entry name" value="Glutathione-S-Trfase_C_sf"/>
</dbReference>
<dbReference type="SFLD" id="SFLDG00358">
    <property type="entry name" value="Main_(cytGST)"/>
    <property type="match status" value="1"/>
</dbReference>
<dbReference type="PROSITE" id="PS50404">
    <property type="entry name" value="GST_NTER"/>
    <property type="match status" value="1"/>
</dbReference>
<dbReference type="InterPro" id="IPR036249">
    <property type="entry name" value="Thioredoxin-like_sf"/>
</dbReference>
<dbReference type="PANTHER" id="PTHR44051">
    <property type="entry name" value="GLUTATHIONE S-TRANSFERASE-RELATED"/>
    <property type="match status" value="1"/>
</dbReference>
<evidence type="ECO:0000313" key="4">
    <source>
        <dbReference type="Proteomes" id="UP001501565"/>
    </source>
</evidence>
<feature type="domain" description="GST C-terminal" evidence="2">
    <location>
        <begin position="87"/>
        <end position="201"/>
    </location>
</feature>
<proteinExistence type="predicted"/>
<reference evidence="4" key="1">
    <citation type="journal article" date="2019" name="Int. J. Syst. Evol. Microbiol.">
        <title>The Global Catalogue of Microorganisms (GCM) 10K type strain sequencing project: providing services to taxonomists for standard genome sequencing and annotation.</title>
        <authorList>
            <consortium name="The Broad Institute Genomics Platform"/>
            <consortium name="The Broad Institute Genome Sequencing Center for Infectious Disease"/>
            <person name="Wu L."/>
            <person name="Ma J."/>
        </authorList>
    </citation>
    <scope>NUCLEOTIDE SEQUENCE [LARGE SCALE GENOMIC DNA]</scope>
    <source>
        <strain evidence="4">JCM 17551</strain>
    </source>
</reference>
<name>A0ABP7ME71_9GAMM</name>
<dbReference type="PROSITE" id="PS50405">
    <property type="entry name" value="GST_CTER"/>
    <property type="match status" value="1"/>
</dbReference>
<dbReference type="PANTHER" id="PTHR44051:SF9">
    <property type="entry name" value="GLUTATHIONE S-TRANSFERASE 1"/>
    <property type="match status" value="1"/>
</dbReference>
<dbReference type="RefSeq" id="WP_344796482.1">
    <property type="nucleotide sequence ID" value="NZ_BAABBN010000004.1"/>
</dbReference>
<sequence length="201" mass="22893">MITVHHLNRSRSKRVLWLLEELNMPYELVCHERNPMTQMAPDSLKKIHPLGKAPIVVDEGVTLCESGAVMEFILSKDSEHRLRPASDADNYYQYLEWLHFAEGSLALPVITSLLMGMEKRSGAPLDFYIKKELDVDFGYIESTLAERAYFAGNEFTAADVMMTIVLEFADNLKLLDGYPKIHDYLKSVQTRPAYKKAAKHG</sequence>